<keyword evidence="1" id="KW-0812">Transmembrane</keyword>
<feature type="transmembrane region" description="Helical" evidence="1">
    <location>
        <begin position="12"/>
        <end position="35"/>
    </location>
</feature>
<keyword evidence="1" id="KW-0472">Membrane</keyword>
<reference evidence="2 3" key="1">
    <citation type="submission" date="2019-02" db="EMBL/GenBank/DDBJ databases">
        <title>Bacterial novel species Emticicia sp. 17J42-9 isolated from soil.</title>
        <authorList>
            <person name="Jung H.-Y."/>
        </authorList>
    </citation>
    <scope>NUCLEOTIDE SEQUENCE [LARGE SCALE GENOMIC DNA]</scope>
    <source>
        <strain evidence="2 3">17J42-9</strain>
    </source>
</reference>
<dbReference type="EMBL" id="SEWF01000022">
    <property type="protein sequence ID" value="RYU94686.1"/>
    <property type="molecule type" value="Genomic_DNA"/>
</dbReference>
<sequence length="232" mass="26258">MITLKIAIRILKITGLTILALVCLIGVYLLSAYVLSRISVDRESQTQDDIPIYILTNGVHTDLVLPIKNEQIDWSKEVKFANTVSKDSLFEYVAFGWGDKGFYLETPTWADLKASVAFKAAFALSTSAIHATFYKSLREGSDCVKINISREQYSRLVKYIQDSFITDAQGHLMYIQTNANYGKEDAFYEAKGRYNIFHTCNTWANNGLKSCGQKASLWTPFDTGIFYQYTSK</sequence>
<dbReference type="Proteomes" id="UP000293162">
    <property type="component" value="Unassembled WGS sequence"/>
</dbReference>
<dbReference type="AlphaFoldDB" id="A0A4Q5LXT5"/>
<evidence type="ECO:0000313" key="2">
    <source>
        <dbReference type="EMBL" id="RYU94686.1"/>
    </source>
</evidence>
<comment type="caution">
    <text evidence="2">The sequence shown here is derived from an EMBL/GenBank/DDBJ whole genome shotgun (WGS) entry which is preliminary data.</text>
</comment>
<dbReference type="Pfam" id="PF09601">
    <property type="entry name" value="DUF2459"/>
    <property type="match status" value="1"/>
</dbReference>
<keyword evidence="1" id="KW-1133">Transmembrane helix</keyword>
<evidence type="ECO:0000256" key="1">
    <source>
        <dbReference type="SAM" id="Phobius"/>
    </source>
</evidence>
<dbReference type="InterPro" id="IPR011727">
    <property type="entry name" value="CHP02117"/>
</dbReference>
<proteinExistence type="predicted"/>
<accession>A0A4Q5LXT5</accession>
<gene>
    <name evidence="2" type="ORF">EWM59_15235</name>
</gene>
<dbReference type="NCBIfam" id="TIGR02117">
    <property type="entry name" value="chp_urease_rgn"/>
    <property type="match status" value="1"/>
</dbReference>
<name>A0A4Q5LXT5_9BACT</name>
<dbReference type="OrthoDB" id="211174at2"/>
<protein>
    <submittedName>
        <fullName evidence="2">TIGR02117 family protein</fullName>
    </submittedName>
</protein>
<keyword evidence="3" id="KW-1185">Reference proteome</keyword>
<organism evidence="2 3">
    <name type="scientific">Emticicia agri</name>
    <dbReference type="NCBI Taxonomy" id="2492393"/>
    <lineage>
        <taxon>Bacteria</taxon>
        <taxon>Pseudomonadati</taxon>
        <taxon>Bacteroidota</taxon>
        <taxon>Cytophagia</taxon>
        <taxon>Cytophagales</taxon>
        <taxon>Leadbetterellaceae</taxon>
        <taxon>Emticicia</taxon>
    </lineage>
</organism>
<evidence type="ECO:0000313" key="3">
    <source>
        <dbReference type="Proteomes" id="UP000293162"/>
    </source>
</evidence>